<proteinExistence type="predicted"/>
<reference evidence="9 10" key="1">
    <citation type="submission" date="2021-05" db="EMBL/GenBank/DDBJ databases">
        <title>Complete genome of Nocardioides aquaticus KCTC 9944T isolated from meromictic and hypersaline Ekho Lake, Antarctica.</title>
        <authorList>
            <person name="Hwang K."/>
            <person name="Kim K.M."/>
            <person name="Choe H."/>
        </authorList>
    </citation>
    <scope>NUCLEOTIDE SEQUENCE [LARGE SCALE GENOMIC DNA]</scope>
    <source>
        <strain evidence="9 10">KCTC 9944</strain>
    </source>
</reference>
<dbReference type="InterPro" id="IPR017441">
    <property type="entry name" value="Protein_kinase_ATP_BS"/>
</dbReference>
<keyword evidence="4 7" id="KW-0547">Nucleotide-binding</keyword>
<evidence type="ECO:0000313" key="10">
    <source>
        <dbReference type="Proteomes" id="UP000679307"/>
    </source>
</evidence>
<sequence length="491" mass="51148">MPSRLGRYAVRRRIGAGGFATVWLAYDEQLDSPVAVKVLADNWASDPQVRTRFVEEGRYLRRVESPHVVTVYDAGELEDGRPYLVMSYADQGTLADRVDLGGLGPDAALQVVREVGEGLAALHARGIVHRDVKPANVLFRAVDGRLRAMVGDLGLGRAVDASSRLTMVAGSPSYVAPEQARGGERPDARADQYSLAVVTHLLLSGRPPFDHESLGAAADPAPVPALGWTGRSLPPAADGVVRRALSPDREERYADVPSYVAALAEALAPALRPEDAAGRLPVDPSLTVPAARPSLVGATGRTDPAVSASAAPAGWSRRRSPVVVAAALAALVGGLVGGWGLHDALAPEEVGVADATGSLSVTVPAAWRASVVDDGWEPPVADASGDYPALTAGTGEGWQDSGEGVFVALLPGTELPDPLPQHPECETGRAPYSDTLEDGAATTVVSTGCPGGVRVERVVQVTTGELLWVQVRSADQATAMRVLDSVETVGL</sequence>
<evidence type="ECO:0000256" key="4">
    <source>
        <dbReference type="ARBA" id="ARBA00022741"/>
    </source>
</evidence>
<keyword evidence="10" id="KW-1185">Reference proteome</keyword>
<dbReference type="GO" id="GO:0004674">
    <property type="term" value="F:protein serine/threonine kinase activity"/>
    <property type="evidence" value="ECO:0007669"/>
    <property type="project" value="UniProtKB-EC"/>
</dbReference>
<evidence type="ECO:0000256" key="6">
    <source>
        <dbReference type="ARBA" id="ARBA00022840"/>
    </source>
</evidence>
<name>A0ABX8ENL6_9ACTN</name>
<keyword evidence="5 9" id="KW-0418">Kinase</keyword>
<dbReference type="PROSITE" id="PS00108">
    <property type="entry name" value="PROTEIN_KINASE_ST"/>
    <property type="match status" value="1"/>
</dbReference>
<protein>
    <recommendedName>
        <fullName evidence="1">non-specific serine/threonine protein kinase</fullName>
        <ecNumber evidence="1">2.7.11.1</ecNumber>
    </recommendedName>
</protein>
<evidence type="ECO:0000313" key="9">
    <source>
        <dbReference type="EMBL" id="QVT81874.1"/>
    </source>
</evidence>
<dbReference type="PANTHER" id="PTHR43289">
    <property type="entry name" value="MITOGEN-ACTIVATED PROTEIN KINASE KINASE KINASE 20-RELATED"/>
    <property type="match status" value="1"/>
</dbReference>
<dbReference type="Proteomes" id="UP000679307">
    <property type="component" value="Chromosome"/>
</dbReference>
<keyword evidence="3 9" id="KW-0808">Transferase</keyword>
<gene>
    <name evidence="9" type="primary">prkC_3</name>
    <name evidence="9" type="ORF">ENKNEFLB_04293</name>
</gene>
<dbReference type="RefSeq" id="WP_246536056.1">
    <property type="nucleotide sequence ID" value="NZ_CP075371.1"/>
</dbReference>
<dbReference type="InterPro" id="IPR008271">
    <property type="entry name" value="Ser/Thr_kinase_AS"/>
</dbReference>
<keyword evidence="6 7" id="KW-0067">ATP-binding</keyword>
<dbReference type="InterPro" id="IPR000719">
    <property type="entry name" value="Prot_kinase_dom"/>
</dbReference>
<dbReference type="CDD" id="cd14014">
    <property type="entry name" value="STKc_PknB_like"/>
    <property type="match status" value="1"/>
</dbReference>
<feature type="binding site" evidence="7">
    <location>
        <position position="37"/>
    </location>
    <ligand>
        <name>ATP</name>
        <dbReference type="ChEBI" id="CHEBI:30616"/>
    </ligand>
</feature>
<dbReference type="PROSITE" id="PS50011">
    <property type="entry name" value="PROTEIN_KINASE_DOM"/>
    <property type="match status" value="1"/>
</dbReference>
<dbReference type="PROSITE" id="PS00107">
    <property type="entry name" value="PROTEIN_KINASE_ATP"/>
    <property type="match status" value="1"/>
</dbReference>
<evidence type="ECO:0000256" key="3">
    <source>
        <dbReference type="ARBA" id="ARBA00022679"/>
    </source>
</evidence>
<keyword evidence="2" id="KW-0723">Serine/threonine-protein kinase</keyword>
<evidence type="ECO:0000259" key="8">
    <source>
        <dbReference type="PROSITE" id="PS50011"/>
    </source>
</evidence>
<accession>A0ABX8ENL6</accession>
<dbReference type="EC" id="2.7.11.1" evidence="1"/>
<dbReference type="PANTHER" id="PTHR43289:SF6">
    <property type="entry name" value="SERINE_THREONINE-PROTEIN KINASE NEKL-3"/>
    <property type="match status" value="1"/>
</dbReference>
<dbReference type="SMART" id="SM00220">
    <property type="entry name" value="S_TKc"/>
    <property type="match status" value="1"/>
</dbReference>
<evidence type="ECO:0000256" key="1">
    <source>
        <dbReference type="ARBA" id="ARBA00012513"/>
    </source>
</evidence>
<organism evidence="9 10">
    <name type="scientific">Nocardioides aquaticus</name>
    <dbReference type="NCBI Taxonomy" id="160826"/>
    <lineage>
        <taxon>Bacteria</taxon>
        <taxon>Bacillati</taxon>
        <taxon>Actinomycetota</taxon>
        <taxon>Actinomycetes</taxon>
        <taxon>Propionibacteriales</taxon>
        <taxon>Nocardioidaceae</taxon>
        <taxon>Nocardioides</taxon>
    </lineage>
</organism>
<feature type="domain" description="Protein kinase" evidence="8">
    <location>
        <begin position="8"/>
        <end position="271"/>
    </location>
</feature>
<evidence type="ECO:0000256" key="7">
    <source>
        <dbReference type="PROSITE-ProRule" id="PRU10141"/>
    </source>
</evidence>
<evidence type="ECO:0000256" key="5">
    <source>
        <dbReference type="ARBA" id="ARBA00022777"/>
    </source>
</evidence>
<evidence type="ECO:0000256" key="2">
    <source>
        <dbReference type="ARBA" id="ARBA00022527"/>
    </source>
</evidence>
<dbReference type="EMBL" id="CP075371">
    <property type="protein sequence ID" value="QVT81874.1"/>
    <property type="molecule type" value="Genomic_DNA"/>
</dbReference>
<dbReference type="Pfam" id="PF00069">
    <property type="entry name" value="Pkinase"/>
    <property type="match status" value="1"/>
</dbReference>